<name>A0A4S8M298_DENBC</name>
<evidence type="ECO:0000313" key="2">
    <source>
        <dbReference type="EMBL" id="THU96021.1"/>
    </source>
</evidence>
<sequence length="376" mass="41996">MASLTSDEALSLELSHLKRMVKLAFDERNREDPLYGLLTHLYSRFERSFTIKNTHSLVLMPQLRLAASRDQSVGGERQTSLYRIPDFTSLLLADRGDDEIDRFLQSLYEVKSLDLPLKASPEVSVADWIGAPALALVGSIFKRSITQLMLQGILALYQYGGPVFVVFICGCMVAELKFAQPDKLVPLPEELMHSSAEFTATDADMSKELAPLLVKLLPYIDRPSCTVPLSPMFSKATDGSITGLGPGFLQILRREYLEIRRVSDLVDLNPLFIAIGRKEDGDGTANEGHGSLLTHIENRAKVEDDYISTWYSAYDKTVVAASLTPSPKKRRLQEFGSPPTPENYSPYTSEQDPDTESDSDTVIRPPRKGPKIQRRR</sequence>
<reference evidence="2 3" key="1">
    <citation type="journal article" date="2019" name="Nat. Ecol. Evol.">
        <title>Megaphylogeny resolves global patterns of mushroom evolution.</title>
        <authorList>
            <person name="Varga T."/>
            <person name="Krizsan K."/>
            <person name="Foldi C."/>
            <person name="Dima B."/>
            <person name="Sanchez-Garcia M."/>
            <person name="Sanchez-Ramirez S."/>
            <person name="Szollosi G.J."/>
            <person name="Szarkandi J.G."/>
            <person name="Papp V."/>
            <person name="Albert L."/>
            <person name="Andreopoulos W."/>
            <person name="Angelini C."/>
            <person name="Antonin V."/>
            <person name="Barry K.W."/>
            <person name="Bougher N.L."/>
            <person name="Buchanan P."/>
            <person name="Buyck B."/>
            <person name="Bense V."/>
            <person name="Catcheside P."/>
            <person name="Chovatia M."/>
            <person name="Cooper J."/>
            <person name="Damon W."/>
            <person name="Desjardin D."/>
            <person name="Finy P."/>
            <person name="Geml J."/>
            <person name="Haridas S."/>
            <person name="Hughes K."/>
            <person name="Justo A."/>
            <person name="Karasinski D."/>
            <person name="Kautmanova I."/>
            <person name="Kiss B."/>
            <person name="Kocsube S."/>
            <person name="Kotiranta H."/>
            <person name="LaButti K.M."/>
            <person name="Lechner B.E."/>
            <person name="Liimatainen K."/>
            <person name="Lipzen A."/>
            <person name="Lukacs Z."/>
            <person name="Mihaltcheva S."/>
            <person name="Morgado L.N."/>
            <person name="Niskanen T."/>
            <person name="Noordeloos M.E."/>
            <person name="Ohm R.A."/>
            <person name="Ortiz-Santana B."/>
            <person name="Ovrebo C."/>
            <person name="Racz N."/>
            <person name="Riley R."/>
            <person name="Savchenko A."/>
            <person name="Shiryaev A."/>
            <person name="Soop K."/>
            <person name="Spirin V."/>
            <person name="Szebenyi C."/>
            <person name="Tomsovsky M."/>
            <person name="Tulloss R.E."/>
            <person name="Uehling J."/>
            <person name="Grigoriev I.V."/>
            <person name="Vagvolgyi C."/>
            <person name="Papp T."/>
            <person name="Martin F.M."/>
            <person name="Miettinen O."/>
            <person name="Hibbett D.S."/>
            <person name="Nagy L.G."/>
        </authorList>
    </citation>
    <scope>NUCLEOTIDE SEQUENCE [LARGE SCALE GENOMIC DNA]</scope>
    <source>
        <strain evidence="2 3">CBS 962.96</strain>
    </source>
</reference>
<protein>
    <submittedName>
        <fullName evidence="2">Uncharacterized protein</fullName>
    </submittedName>
</protein>
<keyword evidence="3" id="KW-1185">Reference proteome</keyword>
<evidence type="ECO:0000256" key="1">
    <source>
        <dbReference type="SAM" id="MobiDB-lite"/>
    </source>
</evidence>
<accession>A0A4S8M298</accession>
<dbReference type="OrthoDB" id="10627889at2759"/>
<feature type="region of interest" description="Disordered" evidence="1">
    <location>
        <begin position="329"/>
        <end position="376"/>
    </location>
</feature>
<dbReference type="AlphaFoldDB" id="A0A4S8M298"/>
<feature type="compositionally biased region" description="Basic residues" evidence="1">
    <location>
        <begin position="365"/>
        <end position="376"/>
    </location>
</feature>
<dbReference type="EMBL" id="ML179186">
    <property type="protein sequence ID" value="THU96021.1"/>
    <property type="molecule type" value="Genomic_DNA"/>
</dbReference>
<organism evidence="2 3">
    <name type="scientific">Dendrothele bispora (strain CBS 962.96)</name>
    <dbReference type="NCBI Taxonomy" id="1314807"/>
    <lineage>
        <taxon>Eukaryota</taxon>
        <taxon>Fungi</taxon>
        <taxon>Dikarya</taxon>
        <taxon>Basidiomycota</taxon>
        <taxon>Agaricomycotina</taxon>
        <taxon>Agaricomycetes</taxon>
        <taxon>Agaricomycetidae</taxon>
        <taxon>Agaricales</taxon>
        <taxon>Agaricales incertae sedis</taxon>
        <taxon>Dendrothele</taxon>
    </lineage>
</organism>
<gene>
    <name evidence="2" type="ORF">K435DRAFT_778728</name>
</gene>
<dbReference type="Proteomes" id="UP000297245">
    <property type="component" value="Unassembled WGS sequence"/>
</dbReference>
<evidence type="ECO:0000313" key="3">
    <source>
        <dbReference type="Proteomes" id="UP000297245"/>
    </source>
</evidence>
<proteinExistence type="predicted"/>